<dbReference type="PaxDb" id="35128-Thaps6620"/>
<protein>
    <submittedName>
        <fullName evidence="2">Uncharacterized protein</fullName>
    </submittedName>
</protein>
<dbReference type="KEGG" id="tps:THAPS_6620"/>
<dbReference type="InParanoid" id="B5YP14"/>
<reference evidence="2 3" key="1">
    <citation type="journal article" date="2004" name="Science">
        <title>The genome of the diatom Thalassiosira pseudonana: ecology, evolution, and metabolism.</title>
        <authorList>
            <person name="Armbrust E.V."/>
            <person name="Berges J.A."/>
            <person name="Bowler C."/>
            <person name="Green B.R."/>
            <person name="Martinez D."/>
            <person name="Putnam N.H."/>
            <person name="Zhou S."/>
            <person name="Allen A.E."/>
            <person name="Apt K.E."/>
            <person name="Bechner M."/>
            <person name="Brzezinski M.A."/>
            <person name="Chaal B.K."/>
            <person name="Chiovitti A."/>
            <person name="Davis A.K."/>
            <person name="Demarest M.S."/>
            <person name="Detter J.C."/>
            <person name="Glavina T."/>
            <person name="Goodstein D."/>
            <person name="Hadi M.Z."/>
            <person name="Hellsten U."/>
            <person name="Hildebrand M."/>
            <person name="Jenkins B.D."/>
            <person name="Jurka J."/>
            <person name="Kapitonov V.V."/>
            <person name="Kroger N."/>
            <person name="Lau W.W."/>
            <person name="Lane T.W."/>
            <person name="Larimer F.W."/>
            <person name="Lippmeier J.C."/>
            <person name="Lucas S."/>
            <person name="Medina M."/>
            <person name="Montsant A."/>
            <person name="Obornik M."/>
            <person name="Parker M.S."/>
            <person name="Palenik B."/>
            <person name="Pazour G.J."/>
            <person name="Richardson P.M."/>
            <person name="Rynearson T.A."/>
            <person name="Saito M.A."/>
            <person name="Schwartz D.C."/>
            <person name="Thamatrakoln K."/>
            <person name="Valentin K."/>
            <person name="Vardi A."/>
            <person name="Wilkerson F.P."/>
            <person name="Rokhsar D.S."/>
        </authorList>
    </citation>
    <scope>NUCLEOTIDE SEQUENCE [LARGE SCALE GENOMIC DNA]</scope>
    <source>
        <strain evidence="2 3">CCMP1335</strain>
    </source>
</reference>
<evidence type="ECO:0000313" key="3">
    <source>
        <dbReference type="Proteomes" id="UP000001449"/>
    </source>
</evidence>
<proteinExistence type="predicted"/>
<dbReference type="RefSeq" id="XP_002295657.1">
    <property type="nucleotide sequence ID" value="XM_002295621.1"/>
</dbReference>
<dbReference type="AlphaFoldDB" id="B5YP14"/>
<keyword evidence="3" id="KW-1185">Reference proteome</keyword>
<evidence type="ECO:0000313" key="2">
    <source>
        <dbReference type="EMBL" id="ACI64374.1"/>
    </source>
</evidence>
<dbReference type="Proteomes" id="UP000001449">
    <property type="component" value="Chromosome 7"/>
</dbReference>
<reference evidence="2 3" key="2">
    <citation type="journal article" date="2008" name="Nature">
        <title>The Phaeodactylum genome reveals the evolutionary history of diatom genomes.</title>
        <authorList>
            <person name="Bowler C."/>
            <person name="Allen A.E."/>
            <person name="Badger J.H."/>
            <person name="Grimwood J."/>
            <person name="Jabbari K."/>
            <person name="Kuo A."/>
            <person name="Maheswari U."/>
            <person name="Martens C."/>
            <person name="Maumus F."/>
            <person name="Otillar R.P."/>
            <person name="Rayko E."/>
            <person name="Salamov A."/>
            <person name="Vandepoele K."/>
            <person name="Beszteri B."/>
            <person name="Gruber A."/>
            <person name="Heijde M."/>
            <person name="Katinka M."/>
            <person name="Mock T."/>
            <person name="Valentin K."/>
            <person name="Verret F."/>
            <person name="Berges J.A."/>
            <person name="Brownlee C."/>
            <person name="Cadoret J.P."/>
            <person name="Chiovitti A."/>
            <person name="Choi C.J."/>
            <person name="Coesel S."/>
            <person name="De Martino A."/>
            <person name="Detter J.C."/>
            <person name="Durkin C."/>
            <person name="Falciatore A."/>
            <person name="Fournet J."/>
            <person name="Haruta M."/>
            <person name="Huysman M.J."/>
            <person name="Jenkins B.D."/>
            <person name="Jiroutova K."/>
            <person name="Jorgensen R.E."/>
            <person name="Joubert Y."/>
            <person name="Kaplan A."/>
            <person name="Kroger N."/>
            <person name="Kroth P.G."/>
            <person name="La Roche J."/>
            <person name="Lindquist E."/>
            <person name="Lommer M."/>
            <person name="Martin-Jezequel V."/>
            <person name="Lopez P.J."/>
            <person name="Lucas S."/>
            <person name="Mangogna M."/>
            <person name="McGinnis K."/>
            <person name="Medlin L.K."/>
            <person name="Montsant A."/>
            <person name="Oudot-Le Secq M.P."/>
            <person name="Napoli C."/>
            <person name="Obornik M."/>
            <person name="Parker M.S."/>
            <person name="Petit J.L."/>
            <person name="Porcel B.M."/>
            <person name="Poulsen N."/>
            <person name="Robison M."/>
            <person name="Rychlewski L."/>
            <person name="Rynearson T.A."/>
            <person name="Schmutz J."/>
            <person name="Shapiro H."/>
            <person name="Siaut M."/>
            <person name="Stanley M."/>
            <person name="Sussman M.R."/>
            <person name="Taylor A.R."/>
            <person name="Vardi A."/>
            <person name="von Dassow P."/>
            <person name="Vyverman W."/>
            <person name="Willis A."/>
            <person name="Wyrwicz L.S."/>
            <person name="Rokhsar D.S."/>
            <person name="Weissenbach J."/>
            <person name="Armbrust E.V."/>
            <person name="Green B.R."/>
            <person name="Van de Peer Y."/>
            <person name="Grigoriev I.V."/>
        </authorList>
    </citation>
    <scope>NUCLEOTIDE SEQUENCE [LARGE SCALE GENOMIC DNA]</scope>
    <source>
        <strain evidence="2 3">CCMP1335</strain>
    </source>
</reference>
<evidence type="ECO:0000256" key="1">
    <source>
        <dbReference type="SAM" id="MobiDB-lite"/>
    </source>
</evidence>
<accession>B5YP14</accession>
<dbReference type="EMBL" id="CP001160">
    <property type="protein sequence ID" value="ACI64374.1"/>
    <property type="molecule type" value="Genomic_DNA"/>
</dbReference>
<name>B5YP14_THAPS</name>
<sequence length="250" mass="26970">MMYDFHRIGRRMYDKDFEVGVHKADAIRQSSAKKRNEYCVIAKSTSLLLLKSTFVVLVLMCHLMSELVDASRIGTSSPRYAKESTGTLHTHANSRVLRQSEGDGCNVHEDCDVGLFCNDKDQCEALTGGSCILSRGDVDCELLDAPLRTKCHVTEGLPGRGACGCDNDPNRNPCAGVDETCDFLCQHGDAIPSCAKSQSRNSFCIDFTGNVNSVRPSGGGNCVAVDPPTSPPSTQQYPPCGSSVPLTSRV</sequence>
<dbReference type="HOGENOM" id="CLU_1113239_0_0_1"/>
<dbReference type="GeneID" id="7450626"/>
<organism evidence="2 3">
    <name type="scientific">Thalassiosira pseudonana</name>
    <name type="common">Marine diatom</name>
    <name type="synonym">Cyclotella nana</name>
    <dbReference type="NCBI Taxonomy" id="35128"/>
    <lineage>
        <taxon>Eukaryota</taxon>
        <taxon>Sar</taxon>
        <taxon>Stramenopiles</taxon>
        <taxon>Ochrophyta</taxon>
        <taxon>Bacillariophyta</taxon>
        <taxon>Coscinodiscophyceae</taxon>
        <taxon>Thalassiosirophycidae</taxon>
        <taxon>Thalassiosirales</taxon>
        <taxon>Thalassiosiraceae</taxon>
        <taxon>Thalassiosira</taxon>
    </lineage>
</organism>
<gene>
    <name evidence="2" type="ORF">THAPS_6620</name>
</gene>
<feature type="region of interest" description="Disordered" evidence="1">
    <location>
        <begin position="226"/>
        <end position="250"/>
    </location>
</feature>